<feature type="transmembrane region" description="Helical" evidence="7">
    <location>
        <begin position="275"/>
        <end position="298"/>
    </location>
</feature>
<evidence type="ECO:0000256" key="6">
    <source>
        <dbReference type="SAM" id="MobiDB-lite"/>
    </source>
</evidence>
<dbReference type="PANTHER" id="PTHR45649">
    <property type="entry name" value="AMINO-ACID PERMEASE BAT1"/>
    <property type="match status" value="1"/>
</dbReference>
<feature type="transmembrane region" description="Helical" evidence="7">
    <location>
        <begin position="483"/>
        <end position="505"/>
    </location>
</feature>
<evidence type="ECO:0000256" key="2">
    <source>
        <dbReference type="ARBA" id="ARBA00022448"/>
    </source>
</evidence>
<reference evidence="8 9" key="1">
    <citation type="submission" date="2024-06" db="EMBL/GenBank/DDBJ databases">
        <authorList>
            <person name="Kraege A."/>
            <person name="Thomma B."/>
        </authorList>
    </citation>
    <scope>NUCLEOTIDE SEQUENCE [LARGE SCALE GENOMIC DNA]</scope>
</reference>
<feature type="transmembrane region" description="Helical" evidence="7">
    <location>
        <begin position="333"/>
        <end position="355"/>
    </location>
</feature>
<evidence type="ECO:0000256" key="1">
    <source>
        <dbReference type="ARBA" id="ARBA00004141"/>
    </source>
</evidence>
<feature type="transmembrane region" description="Helical" evidence="7">
    <location>
        <begin position="233"/>
        <end position="254"/>
    </location>
</feature>
<evidence type="ECO:0000256" key="3">
    <source>
        <dbReference type="ARBA" id="ARBA00022692"/>
    </source>
</evidence>
<comment type="caution">
    <text evidence="8">The sequence shown here is derived from an EMBL/GenBank/DDBJ whole genome shotgun (WGS) entry which is preliminary data.</text>
</comment>
<keyword evidence="2" id="KW-0813">Transport</keyword>
<name>A0ABP1FRZ4_9CHLO</name>
<feature type="transmembrane region" description="Helical" evidence="7">
    <location>
        <begin position="191"/>
        <end position="213"/>
    </location>
</feature>
<comment type="subcellular location">
    <subcellularLocation>
        <location evidence="1">Membrane</location>
        <topology evidence="1">Multi-pass membrane protein</topology>
    </subcellularLocation>
</comment>
<keyword evidence="3 7" id="KW-0812">Transmembrane</keyword>
<dbReference type="PANTHER" id="PTHR45649:SF30">
    <property type="entry name" value="AMINO-ACID PERMEASE BAT1"/>
    <property type="match status" value="1"/>
</dbReference>
<dbReference type="Gene3D" id="1.20.1740.10">
    <property type="entry name" value="Amino acid/polyamine transporter I"/>
    <property type="match status" value="1"/>
</dbReference>
<dbReference type="PROSITE" id="PS00218">
    <property type="entry name" value="AMINO_ACID_PERMEASE_1"/>
    <property type="match status" value="1"/>
</dbReference>
<sequence length="682" mass="73251">MPRYGGTKEATGGHPCVEIGMYTAADSGEMRIRQLGYKQELRRNFTVLSNASIGFTAIRSFGIGYSNGGPVSIIWGWIICSGMSFCVAACMAEITSSLPISGGPYYWSVELAKDTYLSSAFAGWITGWLNMLGQVALTASVDSCLANHIAAMWSIYNGHVFSQEELLLCYTVCLVMHGFINMMSAHGIARFMVFSGAYQLVAALTVIALIPIIAPVHQSADFVFSTFDDSSEISGVTSAPYVFLLGMLMSQYTITGYDACGHVSEETKSADWASAWGILIAVFLSIVLGFGYCVALLFSIQNPSGLMTGAANGYVAGQIYYDAIMARFDNTNVVVGILTLPALAMFFCGASCVTSNSRMLWSFSRDGGIPFHRVWSAINKTSGTPILAVWAMVIFAFLLGLPMLHSTAAFQAVTSISTIGLYISYGIPILMRLINGKRFEPGPFNLGRFGPYLGSMAVLWVIFITAAFVLPQTFPVTSKTLNYSGVAVGIATLAAIFFWFLPFGLGARSWYRGKIETAKIGFDSEELGGTPKVADVSLRDAHGPARASNSQSSLSSMGSKMLQSTKLTLLDLIHQYKSTRQSSDASTAQRRKMTFPIRPDRVQDSSNHFRQSGPTDVKLAEPSPPAAGPAGQAADLSAARVPDVPGLGSRLPPLSGGRPRQVPEDFLHLFGKKGGKLPVESG</sequence>
<evidence type="ECO:0000256" key="4">
    <source>
        <dbReference type="ARBA" id="ARBA00022989"/>
    </source>
</evidence>
<dbReference type="InterPro" id="IPR004840">
    <property type="entry name" value="Amino_acid_permease_CS"/>
</dbReference>
<feature type="compositionally biased region" description="Polar residues" evidence="6">
    <location>
        <begin position="604"/>
        <end position="614"/>
    </location>
</feature>
<dbReference type="Proteomes" id="UP001497392">
    <property type="component" value="Unassembled WGS sequence"/>
</dbReference>
<dbReference type="InterPro" id="IPR002293">
    <property type="entry name" value="AA/rel_permease1"/>
</dbReference>
<feature type="transmembrane region" description="Helical" evidence="7">
    <location>
        <begin position="386"/>
        <end position="404"/>
    </location>
</feature>
<proteinExistence type="predicted"/>
<organism evidence="8 9">
    <name type="scientific">Coccomyxa viridis</name>
    <dbReference type="NCBI Taxonomy" id="1274662"/>
    <lineage>
        <taxon>Eukaryota</taxon>
        <taxon>Viridiplantae</taxon>
        <taxon>Chlorophyta</taxon>
        <taxon>core chlorophytes</taxon>
        <taxon>Trebouxiophyceae</taxon>
        <taxon>Trebouxiophyceae incertae sedis</taxon>
        <taxon>Coccomyxaceae</taxon>
        <taxon>Coccomyxa</taxon>
    </lineage>
</organism>
<gene>
    <name evidence="8" type="primary">g5102</name>
    <name evidence="8" type="ORF">VP750_LOCUS4359</name>
</gene>
<evidence type="ECO:0000256" key="7">
    <source>
        <dbReference type="SAM" id="Phobius"/>
    </source>
</evidence>
<accession>A0ABP1FRZ4</accession>
<dbReference type="EMBL" id="CAXHTA020000007">
    <property type="protein sequence ID" value="CAL5222700.1"/>
    <property type="molecule type" value="Genomic_DNA"/>
</dbReference>
<feature type="transmembrane region" description="Helical" evidence="7">
    <location>
        <begin position="410"/>
        <end position="431"/>
    </location>
</feature>
<evidence type="ECO:0000313" key="9">
    <source>
        <dbReference type="Proteomes" id="UP001497392"/>
    </source>
</evidence>
<feature type="transmembrane region" description="Helical" evidence="7">
    <location>
        <begin position="72"/>
        <end position="92"/>
    </location>
</feature>
<feature type="transmembrane region" description="Helical" evidence="7">
    <location>
        <begin position="452"/>
        <end position="471"/>
    </location>
</feature>
<keyword evidence="5 7" id="KW-0472">Membrane</keyword>
<keyword evidence="4 7" id="KW-1133">Transmembrane helix</keyword>
<feature type="compositionally biased region" description="Low complexity" evidence="6">
    <location>
        <begin position="628"/>
        <end position="660"/>
    </location>
</feature>
<dbReference type="Pfam" id="PF13520">
    <property type="entry name" value="AA_permease_2"/>
    <property type="match status" value="1"/>
</dbReference>
<feature type="transmembrane region" description="Helical" evidence="7">
    <location>
        <begin position="47"/>
        <end position="66"/>
    </location>
</feature>
<evidence type="ECO:0000313" key="8">
    <source>
        <dbReference type="EMBL" id="CAL5222700.1"/>
    </source>
</evidence>
<keyword evidence="9" id="KW-1185">Reference proteome</keyword>
<evidence type="ECO:0000256" key="5">
    <source>
        <dbReference type="ARBA" id="ARBA00023136"/>
    </source>
</evidence>
<protein>
    <submittedName>
        <fullName evidence="8">G5102 protein</fullName>
    </submittedName>
</protein>
<feature type="region of interest" description="Disordered" evidence="6">
    <location>
        <begin position="580"/>
        <end position="665"/>
    </location>
</feature>